<evidence type="ECO:0000313" key="2">
    <source>
        <dbReference type="EMBL" id="KAF0330520.1"/>
    </source>
</evidence>
<accession>A0A8H3ZYG2</accession>
<dbReference type="Proteomes" id="UP000434172">
    <property type="component" value="Unassembled WGS sequence"/>
</dbReference>
<gene>
    <name evidence="2" type="ORF">GQ607_002399</name>
</gene>
<reference evidence="2 3" key="1">
    <citation type="submission" date="2019-12" db="EMBL/GenBank/DDBJ databases">
        <title>A genome sequence resource for the geographically widespread anthracnose pathogen Colletotrichum asianum.</title>
        <authorList>
            <person name="Meng Y."/>
        </authorList>
    </citation>
    <scope>NUCLEOTIDE SEQUENCE [LARGE SCALE GENOMIC DNA]</scope>
    <source>
        <strain evidence="2 3">ICMP 18580</strain>
    </source>
</reference>
<protein>
    <submittedName>
        <fullName evidence="2">Uncharacterized protein</fullName>
    </submittedName>
</protein>
<proteinExistence type="predicted"/>
<evidence type="ECO:0000313" key="3">
    <source>
        <dbReference type="Proteomes" id="UP000434172"/>
    </source>
</evidence>
<dbReference type="PANTHER" id="PTHR40462">
    <property type="entry name" value="CHROMOSOME 1, WHOLE GENOME SHOTGUN SEQUENCE"/>
    <property type="match status" value="1"/>
</dbReference>
<dbReference type="EMBL" id="WOWK01000007">
    <property type="protein sequence ID" value="KAF0330520.1"/>
    <property type="molecule type" value="Genomic_DNA"/>
</dbReference>
<dbReference type="PANTHER" id="PTHR40462:SF1">
    <property type="entry name" value="EXPRESSED PROTEIN"/>
    <property type="match status" value="1"/>
</dbReference>
<feature type="compositionally biased region" description="Basic and acidic residues" evidence="1">
    <location>
        <begin position="205"/>
        <end position="215"/>
    </location>
</feature>
<sequence>MGPDGTRPIDQLELRDWRGQDCGSGGPPAKQAELAGDGWASRHQAWASFMCAHLLASLLVCVSWHLKDEPRSQTHVQLCLPAFCAPARCADWDLACVIFAYNIITMDFVNKLTGNKDDSSASQAQQQPEKKESGGFMDKINGMAGGGRESEKQEDGLDKAVDMFQEKVLGQGPQDNESAAEQAKDEQISDFIRGQYKNTTGKDFPIADKDKKYGL</sequence>
<feature type="region of interest" description="Disordered" evidence="1">
    <location>
        <begin position="115"/>
        <end position="215"/>
    </location>
</feature>
<feature type="compositionally biased region" description="Basic and acidic residues" evidence="1">
    <location>
        <begin position="148"/>
        <end position="165"/>
    </location>
</feature>
<dbReference type="OrthoDB" id="3050608at2759"/>
<dbReference type="AlphaFoldDB" id="A0A8H3ZYG2"/>
<evidence type="ECO:0000256" key="1">
    <source>
        <dbReference type="SAM" id="MobiDB-lite"/>
    </source>
</evidence>
<keyword evidence="3" id="KW-1185">Reference proteome</keyword>
<comment type="caution">
    <text evidence="2">The sequence shown here is derived from an EMBL/GenBank/DDBJ whole genome shotgun (WGS) entry which is preliminary data.</text>
</comment>
<organism evidence="2 3">
    <name type="scientific">Colletotrichum asianum</name>
    <dbReference type="NCBI Taxonomy" id="702518"/>
    <lineage>
        <taxon>Eukaryota</taxon>
        <taxon>Fungi</taxon>
        <taxon>Dikarya</taxon>
        <taxon>Ascomycota</taxon>
        <taxon>Pezizomycotina</taxon>
        <taxon>Sordariomycetes</taxon>
        <taxon>Hypocreomycetidae</taxon>
        <taxon>Glomerellales</taxon>
        <taxon>Glomerellaceae</taxon>
        <taxon>Colletotrichum</taxon>
        <taxon>Colletotrichum gloeosporioides species complex</taxon>
    </lineage>
</organism>
<name>A0A8H3ZYG2_9PEZI</name>